<protein>
    <submittedName>
        <fullName evidence="2">Uncharacterized protein</fullName>
    </submittedName>
</protein>
<feature type="compositionally biased region" description="Basic and acidic residues" evidence="1">
    <location>
        <begin position="66"/>
        <end position="83"/>
    </location>
</feature>
<sequence length="142" mass="15893">MRLLCSNPRPLQCPHTLGKEMRRAEWGGRERESGHPSSASSRSEIMKYTGGMEDEAWLTNTEELDTIDRKRSTSEENEPNDQKVRLMDTLGAPLWGCVSRSARFGRGLIMSTVLAVVCPFFPDLPSAPPTPYIFFPPAARPL</sequence>
<proteinExistence type="predicted"/>
<reference evidence="2 3" key="1">
    <citation type="submission" date="2014-04" db="EMBL/GenBank/DDBJ databases">
        <authorList>
            <consortium name="DOE Joint Genome Institute"/>
            <person name="Kuo A."/>
            <person name="Ruytinx J."/>
            <person name="Rineau F."/>
            <person name="Colpaert J."/>
            <person name="Kohler A."/>
            <person name="Nagy L.G."/>
            <person name="Floudas D."/>
            <person name="Copeland A."/>
            <person name="Barry K.W."/>
            <person name="Cichocki N."/>
            <person name="Veneault-Fourrey C."/>
            <person name="LaButti K."/>
            <person name="Lindquist E.A."/>
            <person name="Lipzen A."/>
            <person name="Lundell T."/>
            <person name="Morin E."/>
            <person name="Murat C."/>
            <person name="Sun H."/>
            <person name="Tunlid A."/>
            <person name="Henrissat B."/>
            <person name="Grigoriev I.V."/>
            <person name="Hibbett D.S."/>
            <person name="Martin F."/>
            <person name="Nordberg H.P."/>
            <person name="Cantor M.N."/>
            <person name="Hua S.X."/>
        </authorList>
    </citation>
    <scope>NUCLEOTIDE SEQUENCE [LARGE SCALE GENOMIC DNA]</scope>
    <source>
        <strain evidence="2 3">UH-Slu-Lm8-n1</strain>
    </source>
</reference>
<reference evidence="3" key="2">
    <citation type="submission" date="2015-01" db="EMBL/GenBank/DDBJ databases">
        <title>Evolutionary Origins and Diversification of the Mycorrhizal Mutualists.</title>
        <authorList>
            <consortium name="DOE Joint Genome Institute"/>
            <consortium name="Mycorrhizal Genomics Consortium"/>
            <person name="Kohler A."/>
            <person name="Kuo A."/>
            <person name="Nagy L.G."/>
            <person name="Floudas D."/>
            <person name="Copeland A."/>
            <person name="Barry K.W."/>
            <person name="Cichocki N."/>
            <person name="Veneault-Fourrey C."/>
            <person name="LaButti K."/>
            <person name="Lindquist E.A."/>
            <person name="Lipzen A."/>
            <person name="Lundell T."/>
            <person name="Morin E."/>
            <person name="Murat C."/>
            <person name="Riley R."/>
            <person name="Ohm R."/>
            <person name="Sun H."/>
            <person name="Tunlid A."/>
            <person name="Henrissat B."/>
            <person name="Grigoriev I.V."/>
            <person name="Hibbett D.S."/>
            <person name="Martin F."/>
        </authorList>
    </citation>
    <scope>NUCLEOTIDE SEQUENCE [LARGE SCALE GENOMIC DNA]</scope>
    <source>
        <strain evidence="3">UH-Slu-Lm8-n1</strain>
    </source>
</reference>
<dbReference type="EMBL" id="KN835600">
    <property type="protein sequence ID" value="KIK35662.1"/>
    <property type="molecule type" value="Genomic_DNA"/>
</dbReference>
<feature type="compositionally biased region" description="Basic and acidic residues" evidence="1">
    <location>
        <begin position="17"/>
        <end position="34"/>
    </location>
</feature>
<dbReference type="HOGENOM" id="CLU_1817086_0_0_1"/>
<evidence type="ECO:0000313" key="2">
    <source>
        <dbReference type="EMBL" id="KIK35662.1"/>
    </source>
</evidence>
<evidence type="ECO:0000256" key="1">
    <source>
        <dbReference type="SAM" id="MobiDB-lite"/>
    </source>
</evidence>
<feature type="region of interest" description="Disordered" evidence="1">
    <location>
        <begin position="60"/>
        <end position="83"/>
    </location>
</feature>
<organism evidence="2 3">
    <name type="scientific">Suillus luteus UH-Slu-Lm8-n1</name>
    <dbReference type="NCBI Taxonomy" id="930992"/>
    <lineage>
        <taxon>Eukaryota</taxon>
        <taxon>Fungi</taxon>
        <taxon>Dikarya</taxon>
        <taxon>Basidiomycota</taxon>
        <taxon>Agaricomycotina</taxon>
        <taxon>Agaricomycetes</taxon>
        <taxon>Agaricomycetidae</taxon>
        <taxon>Boletales</taxon>
        <taxon>Suillineae</taxon>
        <taxon>Suillaceae</taxon>
        <taxon>Suillus</taxon>
    </lineage>
</organism>
<dbReference type="Proteomes" id="UP000054485">
    <property type="component" value="Unassembled WGS sequence"/>
</dbReference>
<dbReference type="InParanoid" id="A0A0D0AN42"/>
<name>A0A0D0AN42_9AGAM</name>
<gene>
    <name evidence="2" type="ORF">CY34DRAFT_562489</name>
</gene>
<feature type="region of interest" description="Disordered" evidence="1">
    <location>
        <begin position="1"/>
        <end position="45"/>
    </location>
</feature>
<keyword evidence="3" id="KW-1185">Reference proteome</keyword>
<dbReference type="AlphaFoldDB" id="A0A0D0AN42"/>
<accession>A0A0D0AN42</accession>
<evidence type="ECO:0000313" key="3">
    <source>
        <dbReference type="Proteomes" id="UP000054485"/>
    </source>
</evidence>